<reference evidence="6 7" key="1">
    <citation type="journal article" date="2014" name="PLoS Genet.">
        <title>The Genome of Spironucleus salmonicida Highlights a Fish Pathogen Adapted to Fluctuating Environments.</title>
        <authorList>
            <person name="Xu F."/>
            <person name="Jerlstrom-Hultqvist J."/>
            <person name="Einarsson E."/>
            <person name="Astvaldsson A."/>
            <person name="Svard S.G."/>
            <person name="Andersson J.O."/>
        </authorList>
    </citation>
    <scope>NUCLEOTIDE SEQUENCE</scope>
    <source>
        <strain evidence="7">ATCC 50377</strain>
    </source>
</reference>
<evidence type="ECO:0000256" key="4">
    <source>
        <dbReference type="ARBA" id="ARBA00022801"/>
    </source>
</evidence>
<dbReference type="PANTHER" id="PTHR10060:SF15">
    <property type="entry name" value="DEOXYRIBONUCLEASE TATDN1"/>
    <property type="match status" value="1"/>
</dbReference>
<name>V6LE75_9EUKA</name>
<dbReference type="OrthoDB" id="6079689at2759"/>
<evidence type="ECO:0000313" key="6">
    <source>
        <dbReference type="EMBL" id="EST41996.1"/>
    </source>
</evidence>
<feature type="binding site" evidence="5">
    <location>
        <position position="134"/>
    </location>
    <ligand>
        <name>a divalent metal cation</name>
        <dbReference type="ChEBI" id="CHEBI:60240"/>
        <label>2</label>
    </ligand>
</feature>
<dbReference type="InterPro" id="IPR050891">
    <property type="entry name" value="TatD-type_Hydrolase"/>
</dbReference>
<proteinExistence type="inferred from homology"/>
<dbReference type="GO" id="GO:0008296">
    <property type="term" value="F:3'-5'-DNA exonuclease activity"/>
    <property type="evidence" value="ECO:0007669"/>
    <property type="project" value="TreeGrafter"/>
</dbReference>
<keyword evidence="4" id="KW-0378">Hydrolase</keyword>
<comment type="similarity">
    <text evidence="1">Belongs to the metallo-dependent hydrolases superfamily. TatD-type hydrolase family.</text>
</comment>
<accession>V6LE75</accession>
<gene>
    <name evidence="6" type="ORF">SS50377_18301</name>
    <name evidence="7" type="ORF">SS50377_22514</name>
</gene>
<evidence type="ECO:0000313" key="7">
    <source>
        <dbReference type="EMBL" id="KAH0574899.1"/>
    </source>
</evidence>
<keyword evidence="3 5" id="KW-0479">Metal-binding</keyword>
<dbReference type="PANTHER" id="PTHR10060">
    <property type="entry name" value="TATD FAMILY DEOXYRIBONUCLEASE"/>
    <property type="match status" value="1"/>
</dbReference>
<dbReference type="GO" id="GO:0046872">
    <property type="term" value="F:metal ion binding"/>
    <property type="evidence" value="ECO:0007669"/>
    <property type="project" value="UniProtKB-KW"/>
</dbReference>
<dbReference type="InterPro" id="IPR001130">
    <property type="entry name" value="TatD-like"/>
</dbReference>
<dbReference type="GO" id="GO:0005829">
    <property type="term" value="C:cytosol"/>
    <property type="evidence" value="ECO:0007669"/>
    <property type="project" value="TreeGrafter"/>
</dbReference>
<feature type="binding site" evidence="5">
    <location>
        <position position="97"/>
    </location>
    <ligand>
        <name>a divalent metal cation</name>
        <dbReference type="ChEBI" id="CHEBI:60240"/>
        <label>1</label>
    </ligand>
</feature>
<protein>
    <submittedName>
        <fullName evidence="6">Deoxyribonuclease, TatD family</fullName>
    </submittedName>
</protein>
<dbReference type="InterPro" id="IPR032466">
    <property type="entry name" value="Metal_Hydrolase"/>
</dbReference>
<dbReference type="EMBL" id="KI546166">
    <property type="protein sequence ID" value="EST41996.1"/>
    <property type="molecule type" value="Genomic_DNA"/>
</dbReference>
<dbReference type="VEuPathDB" id="GiardiaDB:SS50377_22514"/>
<feature type="binding site" evidence="5">
    <location>
        <position position="204"/>
    </location>
    <ligand>
        <name>a divalent metal cation</name>
        <dbReference type="ChEBI" id="CHEBI:60240"/>
        <label>1</label>
    </ligand>
</feature>
<feature type="binding site" evidence="5">
    <location>
        <position position="156"/>
    </location>
    <ligand>
        <name>a divalent metal cation</name>
        <dbReference type="ChEBI" id="CHEBI:60240"/>
        <label>2</label>
    </ligand>
</feature>
<dbReference type="EMBL" id="AUWU02000003">
    <property type="protein sequence ID" value="KAH0574899.1"/>
    <property type="molecule type" value="Genomic_DNA"/>
</dbReference>
<evidence type="ECO:0000256" key="5">
    <source>
        <dbReference type="PIRSR" id="PIRSR005902-1"/>
    </source>
</evidence>
<dbReference type="Pfam" id="PF01026">
    <property type="entry name" value="TatD_DNase"/>
    <property type="match status" value="1"/>
</dbReference>
<sequence>MDIGANLVDPQFQGIYHSKQKHQPDIQQVIQRSSCKKIIITVTNFNDIKLAQQLVQQFENLYYTIGLHPTHANDDLQPLFEAYEQNKNDQKLLFIGEIGLDYERLTYASKERQIQQFKKQLEYFQDIDKCLFIHNRGATMDVLDCLKDYKFKCIFHSFDGSIQELNQILSMGYEIGFNGCSLRTEELLKNVVEVPIEKLHLESDCPWCDIRATHASFKHIKTQFQDVKKPEKWTQNLGIKGRNEPRGILLVAEVIASIKNISVEQVINQTYKNSCRILNLRE</sequence>
<dbReference type="Gene3D" id="3.20.20.140">
    <property type="entry name" value="Metal-dependent hydrolases"/>
    <property type="match status" value="1"/>
</dbReference>
<dbReference type="SUPFAM" id="SSF51556">
    <property type="entry name" value="Metallo-dependent hydrolases"/>
    <property type="match status" value="1"/>
</dbReference>
<keyword evidence="8" id="KW-1185">Reference proteome</keyword>
<keyword evidence="2" id="KW-0540">Nuclease</keyword>
<dbReference type="AlphaFoldDB" id="V6LE75"/>
<dbReference type="CDD" id="cd01310">
    <property type="entry name" value="TatD_DNAse"/>
    <property type="match status" value="1"/>
</dbReference>
<dbReference type="Proteomes" id="UP000018208">
    <property type="component" value="Unassembled WGS sequence"/>
</dbReference>
<evidence type="ECO:0000256" key="3">
    <source>
        <dbReference type="ARBA" id="ARBA00022723"/>
    </source>
</evidence>
<organism evidence="6">
    <name type="scientific">Spironucleus salmonicida</name>
    <dbReference type="NCBI Taxonomy" id="348837"/>
    <lineage>
        <taxon>Eukaryota</taxon>
        <taxon>Metamonada</taxon>
        <taxon>Diplomonadida</taxon>
        <taxon>Hexamitidae</taxon>
        <taxon>Hexamitinae</taxon>
        <taxon>Spironucleus</taxon>
    </lineage>
</organism>
<reference evidence="7" key="2">
    <citation type="submission" date="2020-12" db="EMBL/GenBank/DDBJ databases">
        <title>New Spironucleus salmonicida genome in near-complete chromosomes.</title>
        <authorList>
            <person name="Xu F."/>
            <person name="Kurt Z."/>
            <person name="Jimenez-Gonzalez A."/>
            <person name="Astvaldsson A."/>
            <person name="Andersson J.O."/>
            <person name="Svard S.G."/>
        </authorList>
    </citation>
    <scope>NUCLEOTIDE SEQUENCE</scope>
    <source>
        <strain evidence="7">ATCC 50377</strain>
    </source>
</reference>
<evidence type="ECO:0000313" key="8">
    <source>
        <dbReference type="Proteomes" id="UP000018208"/>
    </source>
</evidence>
<evidence type="ECO:0000256" key="1">
    <source>
        <dbReference type="ARBA" id="ARBA00009275"/>
    </source>
</evidence>
<dbReference type="PIRSF" id="PIRSF005902">
    <property type="entry name" value="DNase_TatD"/>
    <property type="match status" value="1"/>
</dbReference>
<evidence type="ECO:0000256" key="2">
    <source>
        <dbReference type="ARBA" id="ARBA00022722"/>
    </source>
</evidence>